<accession>A0A0S4LFB3</accession>
<dbReference type="AlphaFoldDB" id="A0A0S4LFB3"/>
<reference evidence="2" key="1">
    <citation type="submission" date="2015-10" db="EMBL/GenBank/DDBJ databases">
        <authorList>
            <person name="Luecker S."/>
            <person name="Luecker S."/>
        </authorList>
    </citation>
    <scope>NUCLEOTIDE SEQUENCE [LARGE SCALE GENOMIC DNA]</scope>
</reference>
<gene>
    <name evidence="1" type="ORF">COMA2_210045</name>
</gene>
<proteinExistence type="predicted"/>
<dbReference type="InterPro" id="IPR043519">
    <property type="entry name" value="NT_sf"/>
</dbReference>
<evidence type="ECO:0008006" key="3">
    <source>
        <dbReference type="Google" id="ProtNLM"/>
    </source>
</evidence>
<protein>
    <recommendedName>
        <fullName evidence="3">Nucleotidyltransferase</fullName>
    </recommendedName>
</protein>
<evidence type="ECO:0000313" key="1">
    <source>
        <dbReference type="EMBL" id="CUS36259.1"/>
    </source>
</evidence>
<name>A0A0S4LFB3_9BACT</name>
<dbReference type="Gene3D" id="3.30.460.40">
    <property type="match status" value="1"/>
</dbReference>
<evidence type="ECO:0000313" key="2">
    <source>
        <dbReference type="Proteomes" id="UP000198736"/>
    </source>
</evidence>
<keyword evidence="2" id="KW-1185">Reference proteome</keyword>
<dbReference type="Proteomes" id="UP000198736">
    <property type="component" value="Unassembled WGS sequence"/>
</dbReference>
<dbReference type="OrthoDB" id="5519456at2"/>
<dbReference type="RefSeq" id="WP_090897740.1">
    <property type="nucleotide sequence ID" value="NZ_CZPZ01000014.1"/>
</dbReference>
<dbReference type="STRING" id="1742973.COMA2_210045"/>
<sequence length="182" mass="19593">MFSEALSQIVGHLHQAQKERLLHSYALIGGFAVSAWGVARATQDIDLAVALGTSDPQALATHLGAMYEPGGIDDPLRGVFRLSLKYEGQEVPVQLIVLPSKLAAITFNGVETLNVFGRLVPVVNWQALVLLKLYAGGPVDLQDARSIVAVRKPNEIDRGRLIDQADALGLAQEMRTLLESSA</sequence>
<dbReference type="EMBL" id="CZPZ01000014">
    <property type="protein sequence ID" value="CUS36259.1"/>
    <property type="molecule type" value="Genomic_DNA"/>
</dbReference>
<dbReference type="SUPFAM" id="SSF81301">
    <property type="entry name" value="Nucleotidyltransferase"/>
    <property type="match status" value="1"/>
</dbReference>
<organism evidence="1 2">
    <name type="scientific">Candidatus Nitrospira nitrificans</name>
    <dbReference type="NCBI Taxonomy" id="1742973"/>
    <lineage>
        <taxon>Bacteria</taxon>
        <taxon>Pseudomonadati</taxon>
        <taxon>Nitrospirota</taxon>
        <taxon>Nitrospiria</taxon>
        <taxon>Nitrospirales</taxon>
        <taxon>Nitrospiraceae</taxon>
        <taxon>Nitrospira</taxon>
    </lineage>
</organism>